<dbReference type="GO" id="GO:0006302">
    <property type="term" value="P:double-strand break repair"/>
    <property type="evidence" value="ECO:0007669"/>
    <property type="project" value="TreeGrafter"/>
</dbReference>
<dbReference type="GO" id="GO:0046872">
    <property type="term" value="F:metal ion binding"/>
    <property type="evidence" value="ECO:0007669"/>
    <property type="project" value="UniProtKB-KW"/>
</dbReference>
<dbReference type="Gene3D" id="3.60.10.10">
    <property type="entry name" value="Endonuclease/exonuclease/phosphatase"/>
    <property type="match status" value="1"/>
</dbReference>
<dbReference type="InterPro" id="IPR005135">
    <property type="entry name" value="Endo/exonuclease/phosphatase"/>
</dbReference>
<reference evidence="13" key="1">
    <citation type="journal article" date="2017" name="Genome Biol.">
        <title>Comparative genomics reveals high biological diversity and specific adaptations in the industrially and medically important fungal genus Aspergillus.</title>
        <authorList>
            <person name="de Vries R.P."/>
            <person name="Riley R."/>
            <person name="Wiebenga A."/>
            <person name="Aguilar-Osorio G."/>
            <person name="Amillis S."/>
            <person name="Uchima C.A."/>
            <person name="Anderluh G."/>
            <person name="Asadollahi M."/>
            <person name="Askin M."/>
            <person name="Barry K."/>
            <person name="Battaglia E."/>
            <person name="Bayram O."/>
            <person name="Benocci T."/>
            <person name="Braus-Stromeyer S.A."/>
            <person name="Caldana C."/>
            <person name="Canovas D."/>
            <person name="Cerqueira G.C."/>
            <person name="Chen F."/>
            <person name="Chen W."/>
            <person name="Choi C."/>
            <person name="Clum A."/>
            <person name="Dos Santos R.A."/>
            <person name="Damasio A.R."/>
            <person name="Diallinas G."/>
            <person name="Emri T."/>
            <person name="Fekete E."/>
            <person name="Flipphi M."/>
            <person name="Freyberg S."/>
            <person name="Gallo A."/>
            <person name="Gournas C."/>
            <person name="Habgood R."/>
            <person name="Hainaut M."/>
            <person name="Harispe M.L."/>
            <person name="Henrissat B."/>
            <person name="Hilden K.S."/>
            <person name="Hope R."/>
            <person name="Hossain A."/>
            <person name="Karabika E."/>
            <person name="Karaffa L."/>
            <person name="Karanyi Z."/>
            <person name="Krasevec N."/>
            <person name="Kuo A."/>
            <person name="Kusch H."/>
            <person name="LaButti K."/>
            <person name="Lagendijk E.L."/>
            <person name="Lapidus A."/>
            <person name="Levasseur A."/>
            <person name="Lindquist E."/>
            <person name="Lipzen A."/>
            <person name="Logrieco A.F."/>
            <person name="MacCabe A."/>
            <person name="Maekelae M.R."/>
            <person name="Malavazi I."/>
            <person name="Melin P."/>
            <person name="Meyer V."/>
            <person name="Mielnichuk N."/>
            <person name="Miskei M."/>
            <person name="Molnar A.P."/>
            <person name="Mule G."/>
            <person name="Ngan C.Y."/>
            <person name="Orejas M."/>
            <person name="Orosz E."/>
            <person name="Ouedraogo J.P."/>
            <person name="Overkamp K.M."/>
            <person name="Park H.-S."/>
            <person name="Perrone G."/>
            <person name="Piumi F."/>
            <person name="Punt P.J."/>
            <person name="Ram A.F."/>
            <person name="Ramon A."/>
            <person name="Rauscher S."/>
            <person name="Record E."/>
            <person name="Riano-Pachon D.M."/>
            <person name="Robert V."/>
            <person name="Roehrig J."/>
            <person name="Ruller R."/>
            <person name="Salamov A."/>
            <person name="Salih N.S."/>
            <person name="Samson R.A."/>
            <person name="Sandor E."/>
            <person name="Sanguinetti M."/>
            <person name="Schuetze T."/>
            <person name="Sepcic K."/>
            <person name="Shelest E."/>
            <person name="Sherlock G."/>
            <person name="Sophianopoulou V."/>
            <person name="Squina F.M."/>
            <person name="Sun H."/>
            <person name="Susca A."/>
            <person name="Todd R.B."/>
            <person name="Tsang A."/>
            <person name="Unkles S.E."/>
            <person name="van de Wiele N."/>
            <person name="van Rossen-Uffink D."/>
            <person name="Oliveira J.V."/>
            <person name="Vesth T.C."/>
            <person name="Visser J."/>
            <person name="Yu J.-H."/>
            <person name="Zhou M."/>
            <person name="Andersen M.R."/>
            <person name="Archer D.B."/>
            <person name="Baker S.E."/>
            <person name="Benoit I."/>
            <person name="Brakhage A.A."/>
            <person name="Braus G.H."/>
            <person name="Fischer R."/>
            <person name="Frisvad J.C."/>
            <person name="Goldman G.H."/>
            <person name="Houbraken J."/>
            <person name="Oakley B."/>
            <person name="Pocsi I."/>
            <person name="Scazzocchio C."/>
            <person name="Seiboth B."/>
            <person name="vanKuyk P.A."/>
            <person name="Wortman J."/>
            <person name="Dyer P.S."/>
            <person name="Grigoriev I.V."/>
        </authorList>
    </citation>
    <scope>NUCLEOTIDE SEQUENCE [LARGE SCALE GENOMIC DNA]</scope>
    <source>
        <strain evidence="13">CBS 101740 / IMI 381727 / IBT 21946</strain>
    </source>
</reference>
<keyword evidence="6" id="KW-0227">DNA damage</keyword>
<evidence type="ECO:0000313" key="12">
    <source>
        <dbReference type="EMBL" id="OJJ70235.1"/>
    </source>
</evidence>
<keyword evidence="7" id="KW-0378">Hydrolase</keyword>
<protein>
    <recommendedName>
        <fullName evidence="11">Endonuclease/exonuclease/phosphatase domain-containing protein</fullName>
    </recommendedName>
</protein>
<dbReference type="AlphaFoldDB" id="A0A1L9UF04"/>
<dbReference type="GO" id="GO:0004518">
    <property type="term" value="F:nuclease activity"/>
    <property type="evidence" value="ECO:0007669"/>
    <property type="project" value="UniProtKB-KW"/>
</dbReference>
<dbReference type="InterPro" id="IPR051547">
    <property type="entry name" value="TDP2-like"/>
</dbReference>
<evidence type="ECO:0000313" key="13">
    <source>
        <dbReference type="Proteomes" id="UP000184499"/>
    </source>
</evidence>
<dbReference type="InterPro" id="IPR036691">
    <property type="entry name" value="Endo/exonu/phosph_ase_sf"/>
</dbReference>
<dbReference type="GO" id="GO:0005737">
    <property type="term" value="C:cytoplasm"/>
    <property type="evidence" value="ECO:0007669"/>
    <property type="project" value="TreeGrafter"/>
</dbReference>
<evidence type="ECO:0000256" key="10">
    <source>
        <dbReference type="ARBA" id="ARBA00023242"/>
    </source>
</evidence>
<evidence type="ECO:0000256" key="3">
    <source>
        <dbReference type="ARBA" id="ARBA00004322"/>
    </source>
</evidence>
<keyword evidence="5" id="KW-0479">Metal-binding</keyword>
<dbReference type="OMA" id="KFQSWHH"/>
<accession>A0A1L9UF04</accession>
<evidence type="ECO:0000256" key="9">
    <source>
        <dbReference type="ARBA" id="ARBA00023204"/>
    </source>
</evidence>
<dbReference type="VEuPathDB" id="FungiDB:ASPBRDRAFT_197922"/>
<dbReference type="GO" id="GO:0070260">
    <property type="term" value="F:5'-tyrosyl-DNA phosphodiesterase activity"/>
    <property type="evidence" value="ECO:0007669"/>
    <property type="project" value="TreeGrafter"/>
</dbReference>
<comment type="subcellular location">
    <subcellularLocation>
        <location evidence="3">Nucleus</location>
        <location evidence="3">PML body</location>
    </subcellularLocation>
</comment>
<dbReference type="SUPFAM" id="SSF56219">
    <property type="entry name" value="DNase I-like"/>
    <property type="match status" value="1"/>
</dbReference>
<sequence>MDLFTRAQTSFLSWKHETPLSSGTYASPNFQSWHTFDPVQCWIATRSDIYTNTPADPAGGRDTSGLVLLTWNIDATSPQTEKRVTEIITCIIGLDPRVDIIFLQEVSKPALQQILKDERVRELWLSSECDDTAWGDQSFAVMTLLSKARFTTTAVIGPIWRVKFPSHFARDALCCDIFVSSPKEPTPTRIRLVNVHLDSLPIKPSHRPRQVSIVSSLLRDAGQGLVAGDFNPVLDEDNGLLEKSGLVDAWTSLKPEEPGFTWGLDGKQPFPPNRLDKIGILGLRSHDITTFEPKPISGSSDDEPLWSDHHALVYSFGLVNE</sequence>
<organism evidence="12 13">
    <name type="scientific">Aspergillus brasiliensis (strain CBS 101740 / IMI 381727 / IBT 21946)</name>
    <dbReference type="NCBI Taxonomy" id="767769"/>
    <lineage>
        <taxon>Eukaryota</taxon>
        <taxon>Fungi</taxon>
        <taxon>Dikarya</taxon>
        <taxon>Ascomycota</taxon>
        <taxon>Pezizomycotina</taxon>
        <taxon>Eurotiomycetes</taxon>
        <taxon>Eurotiomycetidae</taxon>
        <taxon>Eurotiales</taxon>
        <taxon>Aspergillaceae</taxon>
        <taxon>Aspergillus</taxon>
        <taxon>Aspergillus subgen. Circumdati</taxon>
    </lineage>
</organism>
<keyword evidence="10" id="KW-0539">Nucleus</keyword>
<dbReference type="EMBL" id="KV878687">
    <property type="protein sequence ID" value="OJJ70235.1"/>
    <property type="molecule type" value="Genomic_DNA"/>
</dbReference>
<dbReference type="Proteomes" id="UP000184499">
    <property type="component" value="Unassembled WGS sequence"/>
</dbReference>
<feature type="domain" description="Endonuclease/exonuclease/phosphatase" evidence="11">
    <location>
        <begin position="69"/>
        <end position="305"/>
    </location>
</feature>
<evidence type="ECO:0000256" key="6">
    <source>
        <dbReference type="ARBA" id="ARBA00022763"/>
    </source>
</evidence>
<dbReference type="PANTHER" id="PTHR15822">
    <property type="entry name" value="TRAF AND TNF RECEPTOR-ASSOCIATED PROTEIN"/>
    <property type="match status" value="1"/>
</dbReference>
<dbReference type="Pfam" id="PF03372">
    <property type="entry name" value="Exo_endo_phos"/>
    <property type="match status" value="1"/>
</dbReference>
<evidence type="ECO:0000256" key="2">
    <source>
        <dbReference type="ARBA" id="ARBA00001946"/>
    </source>
</evidence>
<evidence type="ECO:0000256" key="8">
    <source>
        <dbReference type="ARBA" id="ARBA00022842"/>
    </source>
</evidence>
<keyword evidence="8" id="KW-0460">Magnesium</keyword>
<dbReference type="GO" id="GO:0003697">
    <property type="term" value="F:single-stranded DNA binding"/>
    <property type="evidence" value="ECO:0007669"/>
    <property type="project" value="TreeGrafter"/>
</dbReference>
<gene>
    <name evidence="12" type="ORF">ASPBRDRAFT_197922</name>
</gene>
<evidence type="ECO:0000256" key="7">
    <source>
        <dbReference type="ARBA" id="ARBA00022801"/>
    </source>
</evidence>
<proteinExistence type="predicted"/>
<keyword evidence="4" id="KW-0540">Nuclease</keyword>
<dbReference type="CDD" id="cd09080">
    <property type="entry name" value="TDP2"/>
    <property type="match status" value="1"/>
</dbReference>
<dbReference type="RefSeq" id="XP_067477483.1">
    <property type="nucleotide sequence ID" value="XM_067621151.1"/>
</dbReference>
<dbReference type="OrthoDB" id="9975959at2759"/>
<dbReference type="GeneID" id="93573639"/>
<keyword evidence="13" id="KW-1185">Reference proteome</keyword>
<comment type="cofactor">
    <cofactor evidence="2">
        <name>Mg(2+)</name>
        <dbReference type="ChEBI" id="CHEBI:18420"/>
    </cofactor>
</comment>
<name>A0A1L9UF04_ASPBC</name>
<dbReference type="PANTHER" id="PTHR15822:SF4">
    <property type="entry name" value="TYROSYL-DNA PHOSPHODIESTERASE 2"/>
    <property type="match status" value="1"/>
</dbReference>
<evidence type="ECO:0000259" key="11">
    <source>
        <dbReference type="Pfam" id="PF03372"/>
    </source>
</evidence>
<keyword evidence="9" id="KW-0234">DNA repair</keyword>
<evidence type="ECO:0000256" key="5">
    <source>
        <dbReference type="ARBA" id="ARBA00022723"/>
    </source>
</evidence>
<evidence type="ECO:0000256" key="4">
    <source>
        <dbReference type="ARBA" id="ARBA00022722"/>
    </source>
</evidence>
<comment type="cofactor">
    <cofactor evidence="1">
        <name>Mn(2+)</name>
        <dbReference type="ChEBI" id="CHEBI:29035"/>
    </cofactor>
</comment>
<evidence type="ECO:0000256" key="1">
    <source>
        <dbReference type="ARBA" id="ARBA00001936"/>
    </source>
</evidence>